<proteinExistence type="predicted"/>
<dbReference type="SUPFAM" id="SSF55315">
    <property type="entry name" value="L30e-like"/>
    <property type="match status" value="1"/>
</dbReference>
<keyword evidence="2" id="KW-0808">Transferase</keyword>
<dbReference type="Gene3D" id="3.30.1330.30">
    <property type="match status" value="1"/>
</dbReference>
<sequence length="273" mass="30312">MIRDINNRDAAFQKLQVLKTNRNKRHRYGQFLVEGVRNINQAAANGWEIASFVYPRDRELSDWAKGMLRDVRTQENLRLGPGLMEELSGKEDTSELMAVVNMRSGGAGEFRLPENPLLVLFDRPSNRGNLGTLLRSCDGLGADGLILTGHGVDLYDPEVVTASMGSFFRVQAAQMELRDVTAYIEELRERYPGFRTVGTTAHRQRAVWGEDLSGPVLLMLGNETEGLSYGFKQSCDVLCTIPMAEEGSASSFNVACAGTVLMYEAVRQRAERG</sequence>
<dbReference type="EMBL" id="CP065321">
    <property type="protein sequence ID" value="QQR28756.1"/>
    <property type="molecule type" value="Genomic_DNA"/>
</dbReference>
<dbReference type="InterPro" id="IPR029026">
    <property type="entry name" value="tRNA_m1G_MTases_N"/>
</dbReference>
<dbReference type="GO" id="GO:0003723">
    <property type="term" value="F:RNA binding"/>
    <property type="evidence" value="ECO:0007669"/>
    <property type="project" value="InterPro"/>
</dbReference>
<dbReference type="RefSeq" id="WP_066536560.1">
    <property type="nucleotide sequence ID" value="NZ_CAQHGX010000002.1"/>
</dbReference>
<evidence type="ECO:0000313" key="5">
    <source>
        <dbReference type="EMBL" id="ASB39466.1"/>
    </source>
</evidence>
<dbReference type="PANTHER" id="PTHR43191">
    <property type="entry name" value="RRNA METHYLTRANSFERASE 3"/>
    <property type="match status" value="1"/>
</dbReference>
<keyword evidence="7" id="KW-1185">Reference proteome</keyword>
<dbReference type="AlphaFoldDB" id="A0A1Z2XLZ7"/>
<dbReference type="InterPro" id="IPR029064">
    <property type="entry name" value="Ribosomal_eL30-like_sf"/>
</dbReference>
<reference evidence="7" key="2">
    <citation type="submission" date="2017-05" db="EMBL/GenBank/DDBJ databases">
        <title>Improved OligoMM genomes.</title>
        <authorList>
            <person name="Garzetti D."/>
        </authorList>
    </citation>
    <scope>NUCLEOTIDE SEQUENCE [LARGE SCALE GENOMIC DNA]</scope>
    <source>
        <strain evidence="7">KB18</strain>
    </source>
</reference>
<dbReference type="GO" id="GO:0008173">
    <property type="term" value="F:RNA methyltransferase activity"/>
    <property type="evidence" value="ECO:0007669"/>
    <property type="project" value="InterPro"/>
</dbReference>
<accession>A0A1Z2XLZ7</accession>
<evidence type="ECO:0000259" key="4">
    <source>
        <dbReference type="Pfam" id="PF22655"/>
    </source>
</evidence>
<dbReference type="InterPro" id="IPR029028">
    <property type="entry name" value="Alpha/beta_knot_MTases"/>
</dbReference>
<dbReference type="KEGG" id="amur:ADH66_01630"/>
<dbReference type="Proteomes" id="UP000596035">
    <property type="component" value="Chromosome"/>
</dbReference>
<dbReference type="Proteomes" id="UP000196710">
    <property type="component" value="Chromosome"/>
</dbReference>
<evidence type="ECO:0000256" key="2">
    <source>
        <dbReference type="ARBA" id="ARBA00022679"/>
    </source>
</evidence>
<gene>
    <name evidence="5" type="ORF">ADH66_01630</name>
    <name evidence="6" type="ORF">I5Q82_11655</name>
</gene>
<protein>
    <submittedName>
        <fullName evidence="6">RNA methyltransferase</fullName>
    </submittedName>
</protein>
<evidence type="ECO:0000313" key="6">
    <source>
        <dbReference type="EMBL" id="QQR28756.1"/>
    </source>
</evidence>
<dbReference type="Gene3D" id="3.40.1280.10">
    <property type="match status" value="1"/>
</dbReference>
<dbReference type="PANTHER" id="PTHR43191:SF2">
    <property type="entry name" value="RRNA METHYLTRANSFERASE 3, MITOCHONDRIAL"/>
    <property type="match status" value="1"/>
</dbReference>
<reference evidence="6 8" key="3">
    <citation type="submission" date="2020-11" db="EMBL/GenBank/DDBJ databases">
        <title>Closed and high quality bacterial genomes of the OMM12 community.</title>
        <authorList>
            <person name="Marbouty M."/>
            <person name="Lamy-Besnier Q."/>
            <person name="Debarbieux L."/>
            <person name="Koszul R."/>
        </authorList>
    </citation>
    <scope>NUCLEOTIDE SEQUENCE [LARGE SCALE GENOMIC DNA]</scope>
    <source>
        <strain evidence="6 8">KB18</strain>
    </source>
</reference>
<evidence type="ECO:0000313" key="7">
    <source>
        <dbReference type="Proteomes" id="UP000196710"/>
    </source>
</evidence>
<dbReference type="InterPro" id="IPR051259">
    <property type="entry name" value="rRNA_Methyltransferase"/>
</dbReference>
<dbReference type="EMBL" id="CP021422">
    <property type="protein sequence ID" value="ASB39466.1"/>
    <property type="molecule type" value="Genomic_DNA"/>
</dbReference>
<dbReference type="Pfam" id="PF22655">
    <property type="entry name" value="SpoU_sub_bind_like"/>
    <property type="match status" value="1"/>
</dbReference>
<reference evidence="5" key="1">
    <citation type="journal article" date="2017" name="Genome Announc.">
        <title>High-Quality Whole-Genome Sequences of the Oligo-Mouse-Microbiota Bacterial Community.</title>
        <authorList>
            <person name="Garzetti D."/>
            <person name="Brugiroux S."/>
            <person name="Bunk B."/>
            <person name="Pukall R."/>
            <person name="McCoy K.D."/>
            <person name="Macpherson A.J."/>
            <person name="Stecher B."/>
        </authorList>
    </citation>
    <scope>NUCLEOTIDE SEQUENCE</scope>
    <source>
        <strain evidence="5">KB18</strain>
    </source>
</reference>
<dbReference type="InterPro" id="IPR001537">
    <property type="entry name" value="SpoU_MeTrfase"/>
</dbReference>
<feature type="domain" description="tRNA/rRNA methyltransferase SpoU type" evidence="3">
    <location>
        <begin position="117"/>
        <end position="263"/>
    </location>
</feature>
<evidence type="ECO:0000256" key="1">
    <source>
        <dbReference type="ARBA" id="ARBA00022603"/>
    </source>
</evidence>
<dbReference type="Pfam" id="PF00588">
    <property type="entry name" value="SpoU_methylase"/>
    <property type="match status" value="1"/>
</dbReference>
<organism evidence="6 8">
    <name type="scientific">Acutalibacter muris</name>
    <dbReference type="NCBI Taxonomy" id="1796620"/>
    <lineage>
        <taxon>Bacteria</taxon>
        <taxon>Bacillati</taxon>
        <taxon>Bacillota</taxon>
        <taxon>Clostridia</taxon>
        <taxon>Eubacteriales</taxon>
        <taxon>Acutalibacteraceae</taxon>
        <taxon>Acutalibacter</taxon>
    </lineage>
</organism>
<evidence type="ECO:0000259" key="3">
    <source>
        <dbReference type="Pfam" id="PF00588"/>
    </source>
</evidence>
<name>A0A1Z2XLZ7_9FIRM</name>
<keyword evidence="1 6" id="KW-0489">Methyltransferase</keyword>
<dbReference type="GO" id="GO:0006396">
    <property type="term" value="P:RNA processing"/>
    <property type="evidence" value="ECO:0007669"/>
    <property type="project" value="InterPro"/>
</dbReference>
<dbReference type="InterPro" id="IPR054578">
    <property type="entry name" value="SpoU_sub_bind-like_N"/>
</dbReference>
<dbReference type="SUPFAM" id="SSF75217">
    <property type="entry name" value="alpha/beta knot"/>
    <property type="match status" value="1"/>
</dbReference>
<dbReference type="GO" id="GO:0032259">
    <property type="term" value="P:methylation"/>
    <property type="evidence" value="ECO:0007669"/>
    <property type="project" value="UniProtKB-KW"/>
</dbReference>
<evidence type="ECO:0000313" key="8">
    <source>
        <dbReference type="Proteomes" id="UP000596035"/>
    </source>
</evidence>
<feature type="domain" description="SpoU L30e-like N-terminal" evidence="4">
    <location>
        <begin position="10"/>
        <end position="97"/>
    </location>
</feature>